<dbReference type="SUPFAM" id="SSF47413">
    <property type="entry name" value="lambda repressor-like DNA-binding domains"/>
    <property type="match status" value="1"/>
</dbReference>
<dbReference type="InterPro" id="IPR010982">
    <property type="entry name" value="Lambda_DNA-bd_dom_sf"/>
</dbReference>
<dbReference type="Proteomes" id="UP001596972">
    <property type="component" value="Unassembled WGS sequence"/>
</dbReference>
<dbReference type="InterPro" id="IPR001387">
    <property type="entry name" value="Cro/C1-type_HTH"/>
</dbReference>
<dbReference type="Pfam" id="PF19054">
    <property type="entry name" value="DUF5753"/>
    <property type="match status" value="1"/>
</dbReference>
<keyword evidence="3" id="KW-1185">Reference proteome</keyword>
<reference evidence="3" key="1">
    <citation type="journal article" date="2019" name="Int. J. Syst. Evol. Microbiol.">
        <title>The Global Catalogue of Microorganisms (GCM) 10K type strain sequencing project: providing services to taxonomists for standard genome sequencing and annotation.</title>
        <authorList>
            <consortium name="The Broad Institute Genomics Platform"/>
            <consortium name="The Broad Institute Genome Sequencing Center for Infectious Disease"/>
            <person name="Wu L."/>
            <person name="Ma J."/>
        </authorList>
    </citation>
    <scope>NUCLEOTIDE SEQUENCE [LARGE SCALE GENOMIC DNA]</scope>
    <source>
        <strain evidence="3">JCM 31202</strain>
    </source>
</reference>
<feature type="domain" description="DUF5753" evidence="1">
    <location>
        <begin position="98"/>
        <end position="260"/>
    </location>
</feature>
<dbReference type="Gene3D" id="1.10.260.40">
    <property type="entry name" value="lambda repressor-like DNA-binding domains"/>
    <property type="match status" value="1"/>
</dbReference>
<evidence type="ECO:0000259" key="1">
    <source>
        <dbReference type="Pfam" id="PF19054"/>
    </source>
</evidence>
<comment type="caution">
    <text evidence="2">The sequence shown here is derived from an EMBL/GenBank/DDBJ whole genome shotgun (WGS) entry which is preliminary data.</text>
</comment>
<dbReference type="EMBL" id="JBHTJA010000025">
    <property type="protein sequence ID" value="MFD0901770.1"/>
    <property type="molecule type" value="Genomic_DNA"/>
</dbReference>
<protein>
    <submittedName>
        <fullName evidence="2">Helix-turn-helix domain-containing protein</fullName>
    </submittedName>
</protein>
<organism evidence="2 3">
    <name type="scientific">Actinomadura sediminis</name>
    <dbReference type="NCBI Taxonomy" id="1038904"/>
    <lineage>
        <taxon>Bacteria</taxon>
        <taxon>Bacillati</taxon>
        <taxon>Actinomycetota</taxon>
        <taxon>Actinomycetes</taxon>
        <taxon>Streptosporangiales</taxon>
        <taxon>Thermomonosporaceae</taxon>
        <taxon>Actinomadura</taxon>
    </lineage>
</organism>
<accession>A0ABW3EQC2</accession>
<name>A0ABW3EQC2_9ACTN</name>
<evidence type="ECO:0000313" key="3">
    <source>
        <dbReference type="Proteomes" id="UP001596972"/>
    </source>
</evidence>
<sequence>MAARQKRGNVSPTLLAFGRQLRRYREAKNLGQDRVAQRANGGRGVTPQYVSQVESGRTRCTREFAMFADELLGAGGKLVDLWEDLVLESAYPTWFDWVPVEAEAISLDAFELAVVHGLAQTRAYAANLLKGNEDAVEARLRRQEILRRAQPPRFSLLLDRGVLYREVGDPGVMREQLDHLIDMQSDTTSIQILPSRQHRGISGSFTIATLADRSEIAHVDSAARGLTMSDAEDVTRLATSFSSMRAVALPVDQSIDLIRKVVSERWT</sequence>
<gene>
    <name evidence="2" type="ORF">ACFQ11_15325</name>
</gene>
<dbReference type="RefSeq" id="WP_378298979.1">
    <property type="nucleotide sequence ID" value="NZ_JBHTJA010000025.1"/>
</dbReference>
<dbReference type="InterPro" id="IPR043917">
    <property type="entry name" value="DUF5753"/>
</dbReference>
<dbReference type="Pfam" id="PF13560">
    <property type="entry name" value="HTH_31"/>
    <property type="match status" value="1"/>
</dbReference>
<dbReference type="CDD" id="cd00093">
    <property type="entry name" value="HTH_XRE"/>
    <property type="match status" value="1"/>
</dbReference>
<proteinExistence type="predicted"/>
<evidence type="ECO:0000313" key="2">
    <source>
        <dbReference type="EMBL" id="MFD0901770.1"/>
    </source>
</evidence>